<keyword evidence="3" id="KW-1185">Reference proteome</keyword>
<evidence type="ECO:0000313" key="3">
    <source>
        <dbReference type="Proteomes" id="UP000321814"/>
    </source>
</evidence>
<feature type="transmembrane region" description="Helical" evidence="1">
    <location>
        <begin position="12"/>
        <end position="29"/>
    </location>
</feature>
<accession>A0A5C8LU00</accession>
<name>A0A5C8LU00_9GAMM</name>
<dbReference type="Proteomes" id="UP000321814">
    <property type="component" value="Unassembled WGS sequence"/>
</dbReference>
<comment type="caution">
    <text evidence="2">The sequence shown here is derived from an EMBL/GenBank/DDBJ whole genome shotgun (WGS) entry which is preliminary data.</text>
</comment>
<evidence type="ECO:0000256" key="1">
    <source>
        <dbReference type="SAM" id="Phobius"/>
    </source>
</evidence>
<protein>
    <submittedName>
        <fullName evidence="2">Uncharacterized protein</fullName>
    </submittedName>
</protein>
<feature type="transmembrane region" description="Helical" evidence="1">
    <location>
        <begin position="49"/>
        <end position="66"/>
    </location>
</feature>
<organism evidence="2 3">
    <name type="scientific">Rheinheimera tangshanensis</name>
    <dbReference type="NCBI Taxonomy" id="400153"/>
    <lineage>
        <taxon>Bacteria</taxon>
        <taxon>Pseudomonadati</taxon>
        <taxon>Pseudomonadota</taxon>
        <taxon>Gammaproteobacteria</taxon>
        <taxon>Chromatiales</taxon>
        <taxon>Chromatiaceae</taxon>
        <taxon>Rheinheimera</taxon>
    </lineage>
</organism>
<dbReference type="AlphaFoldDB" id="A0A5C8LU00"/>
<sequence length="294" mass="34060">MNIWIQRIWRAIFALFSLSILMVLFIGLYKYVHLLFPKIDLWKKMSESGQLIGSIATAGTLIWLILDKRRDLENRYQERLQFNVRENLNQLKEILTERQCLRHKTRISVLSRQIRIDSTEYLSRTGYIGEKYHHPLLVEVSSVVLEAIGELDLNKLIDWSGDIPDYDIKEMLESLQPDLSTKKVSNITRLKVAEISCKLIKKVESDLKNNSENPRIKLAALRNLCLLLSEVLAYTNFNYQFFLEHRKLKLTPIAFENNPDVFAGVANDSNLPNLAALILVCCDAKFRHRIIATS</sequence>
<keyword evidence="1" id="KW-1133">Transmembrane helix</keyword>
<keyword evidence="1" id="KW-0472">Membrane</keyword>
<dbReference type="RefSeq" id="WP_147904256.1">
    <property type="nucleotide sequence ID" value="NZ_BAAAGC010000013.1"/>
</dbReference>
<gene>
    <name evidence="2" type="ORF">FU839_10175</name>
</gene>
<evidence type="ECO:0000313" key="2">
    <source>
        <dbReference type="EMBL" id="TXK80811.1"/>
    </source>
</evidence>
<reference evidence="2 3" key="1">
    <citation type="submission" date="2019-08" db="EMBL/GenBank/DDBJ databases">
        <title>Draft genome analysis of Rheinheimera tangshanensis isolated from the roots of fresh rice plants (Oryza sativa).</title>
        <authorList>
            <person name="Yu Q."/>
            <person name="Qi Y."/>
            <person name="Zhang H."/>
            <person name="Pu J."/>
        </authorList>
    </citation>
    <scope>NUCLEOTIDE SEQUENCE [LARGE SCALE GENOMIC DNA]</scope>
    <source>
        <strain evidence="2 3">JA3-B52</strain>
    </source>
</reference>
<keyword evidence="1" id="KW-0812">Transmembrane</keyword>
<proteinExistence type="predicted"/>
<dbReference type="EMBL" id="VRLR01000005">
    <property type="protein sequence ID" value="TXK80811.1"/>
    <property type="molecule type" value="Genomic_DNA"/>
</dbReference>